<proteinExistence type="predicted"/>
<gene>
    <name evidence="7" type="primary">egtB</name>
    <name evidence="7" type="ORF">V5F30_05930</name>
</gene>
<keyword evidence="1" id="KW-0560">Oxidoreductase</keyword>
<feature type="compositionally biased region" description="Low complexity" evidence="4">
    <location>
        <begin position="7"/>
        <end position="18"/>
    </location>
</feature>
<evidence type="ECO:0000256" key="1">
    <source>
        <dbReference type="ARBA" id="ARBA00023002"/>
    </source>
</evidence>
<feature type="region of interest" description="Disordered" evidence="4">
    <location>
        <begin position="1"/>
        <end position="22"/>
    </location>
</feature>
<protein>
    <submittedName>
        <fullName evidence="7">Ergothioneine biosynthesis protein EgtB</fullName>
    </submittedName>
</protein>
<dbReference type="InterPro" id="IPR024775">
    <property type="entry name" value="DinB-like"/>
</dbReference>
<dbReference type="InterPro" id="IPR051043">
    <property type="entry name" value="Sulfatase_Mod_Factor_Kinase"/>
</dbReference>
<dbReference type="InterPro" id="IPR017806">
    <property type="entry name" value="EgtB"/>
</dbReference>
<reference evidence="7 8" key="1">
    <citation type="submission" date="2024-02" db="EMBL/GenBank/DDBJ databases">
        <title>Expansion and revision of Xanthobacter and proposal of Roseixanthobacter gen. nov.</title>
        <authorList>
            <person name="Soltysiak M.P.M."/>
            <person name="Jalihal A."/>
            <person name="Ory A."/>
            <person name="Chrisophersen C."/>
            <person name="Lee A.D."/>
            <person name="Boulton J."/>
            <person name="Springer M."/>
        </authorList>
    </citation>
    <scope>NUCLEOTIDE SEQUENCE [LARGE SCALE GENOMIC DNA]</scope>
    <source>
        <strain evidence="7 8">CB5</strain>
    </source>
</reference>
<sequence length="436" mass="48683">MNKPWNPHAAARPSPSDASDTDVRDAAIARFLKVRGQTEALARDLHPEDQTVQSMPDCSPTKWHLAHVSWFFETFLLVPHLPGYEVANADFAFLFNSYYEAAGPRHARFARGLITRPTVAEVADYRRHVTDAMTDLLAGADEETFARLAPLVEIGLNHEQQHQELILMDILNLFAANPLRPAYRPGRLAMTAEARPLAFIDYPGGIFEIGHAGEGFSYDNEGPRHEVLLRPFRLASRAVTNGEWLAFIADGGYRRPDLWLADGWARVKAGEYEAPLYWERHDGDWQAFTLNGLNPLDPAAPVVHVSYYEADAFARWAGKRLPTEAEWEVAARGLPVAGNFLDSGALRPLPAATDDLPAQMFGDVWEWTQSPYVAYPGYRPAPGALGEYNGKFMSSQMVLRGGCCATPEGHARATYRNFFYPHQRWAFSGLRLAEDA</sequence>
<dbReference type="EMBL" id="JBAFUR010000001">
    <property type="protein sequence ID" value="MFG1251731.1"/>
    <property type="molecule type" value="Genomic_DNA"/>
</dbReference>
<feature type="domain" description="DinB-like" evidence="6">
    <location>
        <begin position="31"/>
        <end position="166"/>
    </location>
</feature>
<dbReference type="Pfam" id="PF03781">
    <property type="entry name" value="FGE-sulfatase"/>
    <property type="match status" value="2"/>
</dbReference>
<dbReference type="InterPro" id="IPR005532">
    <property type="entry name" value="SUMF_dom"/>
</dbReference>
<dbReference type="InterPro" id="IPR016187">
    <property type="entry name" value="CTDL_fold"/>
</dbReference>
<evidence type="ECO:0000313" key="8">
    <source>
        <dbReference type="Proteomes" id="UP001604043"/>
    </source>
</evidence>
<dbReference type="SUPFAM" id="SSF56436">
    <property type="entry name" value="C-type lectin-like"/>
    <property type="match status" value="1"/>
</dbReference>
<evidence type="ECO:0000256" key="2">
    <source>
        <dbReference type="ARBA" id="ARBA00023004"/>
    </source>
</evidence>
<dbReference type="Gene3D" id="3.90.1580.10">
    <property type="entry name" value="paralog of FGE (formylglycine-generating enzyme)"/>
    <property type="match status" value="2"/>
</dbReference>
<evidence type="ECO:0000256" key="4">
    <source>
        <dbReference type="SAM" id="MobiDB-lite"/>
    </source>
</evidence>
<evidence type="ECO:0000313" key="7">
    <source>
        <dbReference type="EMBL" id="MFG1251731.1"/>
    </source>
</evidence>
<dbReference type="Pfam" id="PF12867">
    <property type="entry name" value="DinB_2"/>
    <property type="match status" value="1"/>
</dbReference>
<keyword evidence="2" id="KW-0408">Iron</keyword>
<organism evidence="7 8">
    <name type="scientific">Xanthobacter aminoxidans</name>
    <dbReference type="NCBI Taxonomy" id="186280"/>
    <lineage>
        <taxon>Bacteria</taxon>
        <taxon>Pseudomonadati</taxon>
        <taxon>Pseudomonadota</taxon>
        <taxon>Alphaproteobacteria</taxon>
        <taxon>Hyphomicrobiales</taxon>
        <taxon>Xanthobacteraceae</taxon>
        <taxon>Xanthobacter</taxon>
    </lineage>
</organism>
<dbReference type="PANTHER" id="PTHR23150">
    <property type="entry name" value="SULFATASE MODIFYING FACTOR 1, 2"/>
    <property type="match status" value="1"/>
</dbReference>
<keyword evidence="8" id="KW-1185">Reference proteome</keyword>
<dbReference type="NCBIfam" id="TIGR03440">
    <property type="entry name" value="egtB_TIGR03440"/>
    <property type="match status" value="1"/>
</dbReference>
<dbReference type="InterPro" id="IPR034660">
    <property type="entry name" value="DinB/YfiT-like"/>
</dbReference>
<evidence type="ECO:0000259" key="5">
    <source>
        <dbReference type="Pfam" id="PF03781"/>
    </source>
</evidence>
<accession>A0ABW6ZD77</accession>
<comment type="caution">
    <text evidence="7">The sequence shown here is derived from an EMBL/GenBank/DDBJ whole genome shotgun (WGS) entry which is preliminary data.</text>
</comment>
<evidence type="ECO:0000259" key="6">
    <source>
        <dbReference type="Pfam" id="PF12867"/>
    </source>
</evidence>
<dbReference type="SUPFAM" id="SSF109854">
    <property type="entry name" value="DinB/YfiT-like putative metalloenzymes"/>
    <property type="match status" value="1"/>
</dbReference>
<comment type="pathway">
    <text evidence="3">Amino-acid biosynthesis; ergothioneine biosynthesis.</text>
</comment>
<dbReference type="RefSeq" id="WP_394005811.1">
    <property type="nucleotide sequence ID" value="NZ_JBAFUR010000001.1"/>
</dbReference>
<dbReference type="InterPro" id="IPR042095">
    <property type="entry name" value="SUMF_sf"/>
</dbReference>
<dbReference type="Proteomes" id="UP001604043">
    <property type="component" value="Unassembled WGS sequence"/>
</dbReference>
<evidence type="ECO:0000256" key="3">
    <source>
        <dbReference type="ARBA" id="ARBA00037882"/>
    </source>
</evidence>
<name>A0ABW6ZD77_9HYPH</name>
<feature type="domain" description="Sulfatase-modifying factor enzyme-like" evidence="5">
    <location>
        <begin position="199"/>
        <end position="334"/>
    </location>
</feature>
<dbReference type="PANTHER" id="PTHR23150:SF36">
    <property type="entry name" value="HERCYNINE OXYGENASE"/>
    <property type="match status" value="1"/>
</dbReference>
<feature type="domain" description="Sulfatase-modifying factor enzyme-like" evidence="5">
    <location>
        <begin position="359"/>
        <end position="433"/>
    </location>
</feature>